<dbReference type="InterPro" id="IPR036259">
    <property type="entry name" value="MFS_trans_sf"/>
</dbReference>
<dbReference type="KEGG" id="pwu:A8O14_08030"/>
<name>A0A191UGI7_9BURK</name>
<keyword evidence="6 7" id="KW-0472">Membrane</keyword>
<feature type="transmembrane region" description="Helical" evidence="7">
    <location>
        <begin position="166"/>
        <end position="185"/>
    </location>
</feature>
<evidence type="ECO:0000256" key="7">
    <source>
        <dbReference type="SAM" id="Phobius"/>
    </source>
</evidence>
<evidence type="ECO:0000256" key="2">
    <source>
        <dbReference type="ARBA" id="ARBA00022448"/>
    </source>
</evidence>
<dbReference type="Gene3D" id="1.20.1250.20">
    <property type="entry name" value="MFS general substrate transporter like domains"/>
    <property type="match status" value="1"/>
</dbReference>
<keyword evidence="3" id="KW-1003">Cell membrane</keyword>
<evidence type="ECO:0000313" key="8">
    <source>
        <dbReference type="EMBL" id="ANJ00026.1"/>
    </source>
</evidence>
<dbReference type="Proteomes" id="UP000078463">
    <property type="component" value="Chromosome"/>
</dbReference>
<dbReference type="STRING" id="1743168.A8O14_08030"/>
<dbReference type="PANTHER" id="PTHR23513:SF9">
    <property type="entry name" value="ENTEROBACTIN EXPORTER ENTS"/>
    <property type="match status" value="1"/>
</dbReference>
<dbReference type="EMBL" id="CP015922">
    <property type="protein sequence ID" value="ANJ00026.1"/>
    <property type="molecule type" value="Genomic_DNA"/>
</dbReference>
<dbReference type="InterPro" id="IPR010290">
    <property type="entry name" value="TM_effector"/>
</dbReference>
<feature type="transmembrane region" description="Helical" evidence="7">
    <location>
        <begin position="360"/>
        <end position="386"/>
    </location>
</feature>
<evidence type="ECO:0000256" key="1">
    <source>
        <dbReference type="ARBA" id="ARBA00004651"/>
    </source>
</evidence>
<evidence type="ECO:0000256" key="6">
    <source>
        <dbReference type="ARBA" id="ARBA00023136"/>
    </source>
</evidence>
<sequence>MNPSKAFRTLLLYRVGATLSYQITMVAVGWHIYELTNSVVSLGLVGLAELVPYFLLALYAGHAVDHYSRKLIAAIACMIHIAVALFLTAIALNWLTPPVPLIYTAIACIGAGRALLRPSYTAIFGQIIPREQLPRYTAYASSAFQICVVAGPGLGGLMIGFAGLEWTYLLAGVCGAIGLYGITFIHAPQEKMSQLSGHFFKSFLEGFEYVRKHELILGIMALDMFAVLFGGAVSILPAFVKEVLNAGPEVLGILRAAPAAGAVITGIYLAKRPVLTDSGKHLFLSVAGFGLAIIAFGLSSHLWVCAFFLFISGCCDSVSVVIRGSIMQLTTPDHMRGRISAINGIFIGSSNELGALESGIAASMMGLVPSIVFGGAATIAIVLITYRLAPHLSKLHLKDIS</sequence>
<reference evidence="9" key="1">
    <citation type="submission" date="2016-05" db="EMBL/GenBank/DDBJ databases">
        <title>Polynucleobacter sp. QLW-P1FAT50C-4 genome.</title>
        <authorList>
            <person name="Hahn M.W."/>
        </authorList>
    </citation>
    <scope>NUCLEOTIDE SEQUENCE [LARGE SCALE GENOMIC DNA]</scope>
    <source>
        <strain evidence="9">QLW-P1FAT50C-4</strain>
    </source>
</reference>
<proteinExistence type="predicted"/>
<keyword evidence="5 7" id="KW-1133">Transmembrane helix</keyword>
<evidence type="ECO:0000256" key="3">
    <source>
        <dbReference type="ARBA" id="ARBA00022475"/>
    </source>
</evidence>
<accession>A0A191UGI7</accession>
<dbReference type="PANTHER" id="PTHR23513">
    <property type="entry name" value="INTEGRAL MEMBRANE EFFLUX PROTEIN-RELATED"/>
    <property type="match status" value="1"/>
</dbReference>
<feature type="transmembrane region" description="Helical" evidence="7">
    <location>
        <begin position="12"/>
        <end position="33"/>
    </location>
</feature>
<organism evidence="8 9">
    <name type="scientific">Polynucleobacter wuianus</name>
    <dbReference type="NCBI Taxonomy" id="1743168"/>
    <lineage>
        <taxon>Bacteria</taxon>
        <taxon>Pseudomonadati</taxon>
        <taxon>Pseudomonadota</taxon>
        <taxon>Betaproteobacteria</taxon>
        <taxon>Burkholderiales</taxon>
        <taxon>Burkholderiaceae</taxon>
        <taxon>Polynucleobacter</taxon>
    </lineage>
</organism>
<feature type="transmembrane region" description="Helical" evidence="7">
    <location>
        <begin position="252"/>
        <end position="270"/>
    </location>
</feature>
<feature type="transmembrane region" description="Helical" evidence="7">
    <location>
        <begin position="215"/>
        <end position="240"/>
    </location>
</feature>
<dbReference type="AlphaFoldDB" id="A0A191UGI7"/>
<protein>
    <submittedName>
        <fullName evidence="8">Multidrug transporter</fullName>
    </submittedName>
</protein>
<feature type="transmembrane region" description="Helical" evidence="7">
    <location>
        <begin position="282"/>
        <end position="311"/>
    </location>
</feature>
<feature type="transmembrane region" description="Helical" evidence="7">
    <location>
        <begin position="39"/>
        <end position="59"/>
    </location>
</feature>
<keyword evidence="9" id="KW-1185">Reference proteome</keyword>
<feature type="transmembrane region" description="Helical" evidence="7">
    <location>
        <begin position="71"/>
        <end position="92"/>
    </location>
</feature>
<evidence type="ECO:0000256" key="5">
    <source>
        <dbReference type="ARBA" id="ARBA00022989"/>
    </source>
</evidence>
<keyword evidence="2" id="KW-0813">Transport</keyword>
<keyword evidence="4 7" id="KW-0812">Transmembrane</keyword>
<gene>
    <name evidence="8" type="ORF">A8O14_08030</name>
</gene>
<feature type="transmembrane region" description="Helical" evidence="7">
    <location>
        <begin position="136"/>
        <end position="160"/>
    </location>
</feature>
<dbReference type="GO" id="GO:0005886">
    <property type="term" value="C:plasma membrane"/>
    <property type="evidence" value="ECO:0007669"/>
    <property type="project" value="UniProtKB-SubCell"/>
</dbReference>
<dbReference type="Pfam" id="PF05977">
    <property type="entry name" value="MFS_3"/>
    <property type="match status" value="1"/>
</dbReference>
<evidence type="ECO:0000313" key="9">
    <source>
        <dbReference type="Proteomes" id="UP000078463"/>
    </source>
</evidence>
<evidence type="ECO:0000256" key="4">
    <source>
        <dbReference type="ARBA" id="ARBA00022692"/>
    </source>
</evidence>
<dbReference type="SUPFAM" id="SSF103473">
    <property type="entry name" value="MFS general substrate transporter"/>
    <property type="match status" value="1"/>
</dbReference>
<dbReference type="CDD" id="cd06173">
    <property type="entry name" value="MFS_MefA_like"/>
    <property type="match status" value="1"/>
</dbReference>
<dbReference type="OrthoDB" id="7283966at2"/>
<dbReference type="RefSeq" id="WP_068949033.1">
    <property type="nucleotide sequence ID" value="NZ_CP015922.1"/>
</dbReference>
<comment type="subcellular location">
    <subcellularLocation>
        <location evidence="1">Cell membrane</location>
        <topology evidence="1">Multi-pass membrane protein</topology>
    </subcellularLocation>
</comment>